<reference evidence="5" key="1">
    <citation type="submission" date="2009-01" db="EMBL/GenBank/DDBJ databases">
        <title>Complete sequence of chromosome of Arthrobacter chlorophenolicus A6.</title>
        <authorList>
            <consortium name="US DOE Joint Genome Institute"/>
            <person name="Lucas S."/>
            <person name="Copeland A."/>
            <person name="Lapidus A."/>
            <person name="Glavina del Rio T."/>
            <person name="Tice H."/>
            <person name="Bruce D."/>
            <person name="Goodwin L."/>
            <person name="Pitluck S."/>
            <person name="Goltsman E."/>
            <person name="Clum A."/>
            <person name="Larimer F."/>
            <person name="Land M."/>
            <person name="Hauser L."/>
            <person name="Kyrpides N."/>
            <person name="Mikhailova N."/>
            <person name="Jansson J."/>
            <person name="Richardson P."/>
        </authorList>
    </citation>
    <scope>NUCLEOTIDE SEQUENCE [LARGE SCALE GENOMIC DNA]</scope>
    <source>
        <strain evidence="5">A6</strain>
    </source>
</reference>
<dbReference type="CDD" id="cd06976">
    <property type="entry name" value="cupin_MtlR-like_N"/>
    <property type="match status" value="1"/>
</dbReference>
<keyword evidence="6" id="KW-1185">Reference proteome</keyword>
<dbReference type="InterPro" id="IPR018062">
    <property type="entry name" value="HTH_AraC-typ_CS"/>
</dbReference>
<keyword evidence="1" id="KW-0805">Transcription regulation</keyword>
<dbReference type="RefSeq" id="WP_015936913.1">
    <property type="nucleotide sequence ID" value="NC_011886.1"/>
</dbReference>
<dbReference type="EMBL" id="CP001341">
    <property type="protein sequence ID" value="ACL39693.1"/>
    <property type="molecule type" value="Genomic_DNA"/>
</dbReference>
<dbReference type="InterPro" id="IPR014710">
    <property type="entry name" value="RmlC-like_jellyroll"/>
</dbReference>
<dbReference type="PROSITE" id="PS00041">
    <property type="entry name" value="HTH_ARAC_FAMILY_1"/>
    <property type="match status" value="1"/>
</dbReference>
<evidence type="ECO:0000256" key="1">
    <source>
        <dbReference type="ARBA" id="ARBA00023015"/>
    </source>
</evidence>
<evidence type="ECO:0000313" key="5">
    <source>
        <dbReference type="EMBL" id="ACL39693.1"/>
    </source>
</evidence>
<dbReference type="AlphaFoldDB" id="B8H6X2"/>
<keyword evidence="2" id="KW-0238">DNA-binding</keyword>
<evidence type="ECO:0000313" key="6">
    <source>
        <dbReference type="Proteomes" id="UP000002505"/>
    </source>
</evidence>
<evidence type="ECO:0000259" key="4">
    <source>
        <dbReference type="PROSITE" id="PS01124"/>
    </source>
</evidence>
<dbReference type="Pfam" id="PF12833">
    <property type="entry name" value="HTH_18"/>
    <property type="match status" value="1"/>
</dbReference>
<organism evidence="5 6">
    <name type="scientific">Pseudarthrobacter chlorophenolicus (strain ATCC 700700 / DSM 12829 / CIP 107037 / JCM 12360 / KCTC 9906 / NCIMB 13794 / A6)</name>
    <name type="common">Arthrobacter chlorophenolicus</name>
    <dbReference type="NCBI Taxonomy" id="452863"/>
    <lineage>
        <taxon>Bacteria</taxon>
        <taxon>Bacillati</taxon>
        <taxon>Actinomycetota</taxon>
        <taxon>Actinomycetes</taxon>
        <taxon>Micrococcales</taxon>
        <taxon>Micrococcaceae</taxon>
        <taxon>Pseudarthrobacter</taxon>
    </lineage>
</organism>
<dbReference type="STRING" id="452863.Achl_1710"/>
<dbReference type="InterPro" id="IPR009057">
    <property type="entry name" value="Homeodomain-like_sf"/>
</dbReference>
<dbReference type="Proteomes" id="UP000002505">
    <property type="component" value="Chromosome"/>
</dbReference>
<name>B8H6X2_PSECP</name>
<dbReference type="InterPro" id="IPR018060">
    <property type="entry name" value="HTH_AraC"/>
</dbReference>
<feature type="domain" description="HTH araC/xylS-type" evidence="4">
    <location>
        <begin position="206"/>
        <end position="304"/>
    </location>
</feature>
<proteinExistence type="predicted"/>
<dbReference type="InterPro" id="IPR011051">
    <property type="entry name" value="RmlC_Cupin_sf"/>
</dbReference>
<gene>
    <name evidence="5" type="ordered locus">Achl_1710</name>
</gene>
<dbReference type="InterPro" id="IPR003313">
    <property type="entry name" value="AraC-bd"/>
</dbReference>
<sequence length="326" mass="36370">MTATDTAEGATARLAERLLGMRANREVIPPDPNHSVRWHQHSYPSPVARWNYHPEYEIHLIRKGTGKFIVGDHIGTFEAGHVALVGSGLPHDWVSDLEPGEVLENRDAVIQFDGKWVEQTAALVPEMAEVKPLLEKSQRGIEFLGASAKAAAAAIEAMGTTSGLVRLQHLFDLFAVLTGAPQEDRRYLAEEWFRPQLDGQAAAVVDIVLEYVFSNHAGTIKMSEAAGMVGMQEASFSKYFKRATGQNFSDLVRKLRLAHARRLLERTEKAISDICYEVGFSNLSNFNRHFLNDAGETPRQYRQRIQNESVDTAHTSLAGQVHFHRT</sequence>
<evidence type="ECO:0000256" key="3">
    <source>
        <dbReference type="ARBA" id="ARBA00023163"/>
    </source>
</evidence>
<dbReference type="HOGENOM" id="CLU_000445_88_3_11"/>
<dbReference type="SMART" id="SM00342">
    <property type="entry name" value="HTH_ARAC"/>
    <property type="match status" value="1"/>
</dbReference>
<dbReference type="eggNOG" id="COG2207">
    <property type="taxonomic scope" value="Bacteria"/>
</dbReference>
<evidence type="ECO:0000256" key="2">
    <source>
        <dbReference type="ARBA" id="ARBA00023125"/>
    </source>
</evidence>
<dbReference type="GO" id="GO:0003700">
    <property type="term" value="F:DNA-binding transcription factor activity"/>
    <property type="evidence" value="ECO:0007669"/>
    <property type="project" value="InterPro"/>
</dbReference>
<accession>B8H6X2</accession>
<dbReference type="SUPFAM" id="SSF46689">
    <property type="entry name" value="Homeodomain-like"/>
    <property type="match status" value="2"/>
</dbReference>
<dbReference type="KEGG" id="ach:Achl_1710"/>
<dbReference type="OrthoDB" id="9799345at2"/>
<dbReference type="PROSITE" id="PS01124">
    <property type="entry name" value="HTH_ARAC_FAMILY_2"/>
    <property type="match status" value="1"/>
</dbReference>
<dbReference type="Gene3D" id="1.10.10.60">
    <property type="entry name" value="Homeodomain-like"/>
    <property type="match status" value="2"/>
</dbReference>
<dbReference type="PANTHER" id="PTHR43280:SF27">
    <property type="entry name" value="TRANSCRIPTIONAL REGULATOR MTLR"/>
    <property type="match status" value="1"/>
</dbReference>
<keyword evidence="3" id="KW-0804">Transcription</keyword>
<dbReference type="GO" id="GO:0043565">
    <property type="term" value="F:sequence-specific DNA binding"/>
    <property type="evidence" value="ECO:0007669"/>
    <property type="project" value="InterPro"/>
</dbReference>
<dbReference type="Pfam" id="PF02311">
    <property type="entry name" value="AraC_binding"/>
    <property type="match status" value="1"/>
</dbReference>
<dbReference type="PANTHER" id="PTHR43280">
    <property type="entry name" value="ARAC-FAMILY TRANSCRIPTIONAL REGULATOR"/>
    <property type="match status" value="1"/>
</dbReference>
<dbReference type="SUPFAM" id="SSF51182">
    <property type="entry name" value="RmlC-like cupins"/>
    <property type="match status" value="1"/>
</dbReference>
<protein>
    <submittedName>
        <fullName evidence="5">Transcriptional regulator, AraC family</fullName>
    </submittedName>
</protein>
<dbReference type="Gene3D" id="2.60.120.10">
    <property type="entry name" value="Jelly Rolls"/>
    <property type="match status" value="1"/>
</dbReference>